<gene>
    <name evidence="5" type="ORF">TCMB3V08_LOCUS10348</name>
</gene>
<evidence type="ECO:0000256" key="1">
    <source>
        <dbReference type="SAM" id="MobiDB-lite"/>
    </source>
</evidence>
<protein>
    <submittedName>
        <fullName evidence="5">(California timema) hypothetical protein</fullName>
    </submittedName>
</protein>
<sequence length="390" mass="42622">MERRLFRVAISLLVLAALVVFLVLDTVGSRERLVSFFGLVVILLFGFVFSRHPTQVMPVIFFFCFCVQILFYYGIIQNIVVKLGWLLQISLGTTVAESVNASASVFLGMVELEEVNPHLRGGRVENHLGKTTPSSPDRDLDLDLPVLGSRAQHGKRLANYASEAGSEAPLLIQGYLKDLTKSEVHAIMAGGFATVAGYPRTYVVRMRLSVLDMRETKSVVITRQRTRTRKVINKAENKAKEGDNKAENKAKEGDNKAENMTKEVISGEKMYTEKPNVSGTVLAAYISFGAQADHLITASIMSAPAALCFSKLFYPETEDSKNTVDQIVIIKDDSTGVLDAAVKGVTAGIQIVLGIIANVIAFIAFVAFLNGILTWIGDMVGVPDVTFVVR</sequence>
<organism evidence="5">
    <name type="scientific">Timema californicum</name>
    <name type="common">California timema</name>
    <name type="synonym">Walking stick</name>
    <dbReference type="NCBI Taxonomy" id="61474"/>
    <lineage>
        <taxon>Eukaryota</taxon>
        <taxon>Metazoa</taxon>
        <taxon>Ecdysozoa</taxon>
        <taxon>Arthropoda</taxon>
        <taxon>Hexapoda</taxon>
        <taxon>Insecta</taxon>
        <taxon>Pterygota</taxon>
        <taxon>Neoptera</taxon>
        <taxon>Polyneoptera</taxon>
        <taxon>Phasmatodea</taxon>
        <taxon>Timematodea</taxon>
        <taxon>Timematoidea</taxon>
        <taxon>Timematidae</taxon>
        <taxon>Timema</taxon>
    </lineage>
</organism>
<feature type="region of interest" description="Disordered" evidence="1">
    <location>
        <begin position="235"/>
        <end position="256"/>
    </location>
</feature>
<dbReference type="EMBL" id="OE186183">
    <property type="protein sequence ID" value="CAD7577803.1"/>
    <property type="molecule type" value="Genomic_DNA"/>
</dbReference>
<dbReference type="PANTHER" id="PTHR10590">
    <property type="entry name" value="SODIUM/NUCLEOSIDE COTRANSPORTER"/>
    <property type="match status" value="1"/>
</dbReference>
<dbReference type="GO" id="GO:0005415">
    <property type="term" value="F:nucleoside:sodium symporter activity"/>
    <property type="evidence" value="ECO:0007669"/>
    <property type="project" value="TreeGrafter"/>
</dbReference>
<evidence type="ECO:0000256" key="2">
    <source>
        <dbReference type="SAM" id="Phobius"/>
    </source>
</evidence>
<dbReference type="InterPro" id="IPR011657">
    <property type="entry name" value="CNT_C_dom"/>
</dbReference>
<name>A0A7R9JED8_TIMCA</name>
<feature type="transmembrane region" description="Helical" evidence="2">
    <location>
        <begin position="351"/>
        <end position="376"/>
    </location>
</feature>
<dbReference type="InterPro" id="IPR011642">
    <property type="entry name" value="Gate_dom"/>
</dbReference>
<reference evidence="5" key="1">
    <citation type="submission" date="2020-11" db="EMBL/GenBank/DDBJ databases">
        <authorList>
            <person name="Tran Van P."/>
        </authorList>
    </citation>
    <scope>NUCLEOTIDE SEQUENCE</scope>
</reference>
<feature type="transmembrane region" description="Helical" evidence="2">
    <location>
        <begin position="56"/>
        <end position="75"/>
    </location>
</feature>
<accession>A0A7R9JED8</accession>
<feature type="domain" description="Nucleoside transporter/FeoB GTPase Gate" evidence="4">
    <location>
        <begin position="55"/>
        <end position="111"/>
    </location>
</feature>
<dbReference type="InterPro" id="IPR008276">
    <property type="entry name" value="C_nuclsd_transpt"/>
</dbReference>
<dbReference type="Pfam" id="PF07670">
    <property type="entry name" value="Gate"/>
    <property type="match status" value="1"/>
</dbReference>
<proteinExistence type="predicted"/>
<dbReference type="GO" id="GO:0005886">
    <property type="term" value="C:plasma membrane"/>
    <property type="evidence" value="ECO:0007669"/>
    <property type="project" value="TreeGrafter"/>
</dbReference>
<feature type="domain" description="Concentrative nucleoside transporter C-terminal" evidence="3">
    <location>
        <begin position="294"/>
        <end position="387"/>
    </location>
</feature>
<evidence type="ECO:0000259" key="4">
    <source>
        <dbReference type="Pfam" id="PF07670"/>
    </source>
</evidence>
<dbReference type="PANTHER" id="PTHR10590:SF4">
    <property type="entry name" value="SOLUTE CARRIER FAMILY 28 MEMBER 3"/>
    <property type="match status" value="1"/>
</dbReference>
<dbReference type="AlphaFoldDB" id="A0A7R9JED8"/>
<evidence type="ECO:0000259" key="3">
    <source>
        <dbReference type="Pfam" id="PF07662"/>
    </source>
</evidence>
<feature type="transmembrane region" description="Helical" evidence="2">
    <location>
        <begin position="33"/>
        <end position="50"/>
    </location>
</feature>
<keyword evidence="2" id="KW-1133">Transmembrane helix</keyword>
<feature type="transmembrane region" description="Helical" evidence="2">
    <location>
        <begin position="6"/>
        <end position="24"/>
    </location>
</feature>
<keyword evidence="2" id="KW-0472">Membrane</keyword>
<evidence type="ECO:0000313" key="5">
    <source>
        <dbReference type="EMBL" id="CAD7577803.1"/>
    </source>
</evidence>
<keyword evidence="2" id="KW-0812">Transmembrane</keyword>
<dbReference type="Pfam" id="PF07662">
    <property type="entry name" value="Nucleos_tra2_C"/>
    <property type="match status" value="1"/>
</dbReference>